<keyword evidence="2" id="KW-0732">Signal</keyword>
<sequence>MKIAVAAFHTLIHFTRGIFSMSVLNFDVSQYLWLPLLPPKNMVKENLSPDDANVWKVLEWWQLYRTGIDFVRVALERNPDFFMQAIIFVSVHEEFILDAILLPRHSVDIHALQLSNATLELINEMMKYGKQWKAEHESSYMNVMKATQVSVDYAISLLHRPRMLKCFVDGITADLININRISLTPEPSEKIVIIMNKLLDLISLATRCLYAYGPNLLELLADYELSFSKYPTIVDLQFGAPKLQSVVSFSLTFGTIMSAVCLFTKILSYSYKKNKKYLNRLKGDVDHSKIEDHSFFETENDTSFGLFGIRRTVQTIQSASQIANLSTSGNSMLAATDWLTKFNSKRTVFALENIMTFLAAQTIFTTTNSEISNRDQQLIRRELCSELYSFHELVRKKVLMNSDDIMVRQKHGSCKLSISLHKNKDDIPNSDEEYVSSTDEQDEEISGIRELEDSSPENKRITDKSMRVDVIRKLHLEAISKTKSKLTPQKRTMPRVPHSPVSHLNIACSTMIHQRSSPFEDLLKGMEGIRYVDNRPELMSPVKYYPVQNVNISKSSKLPESTPFPGSTPVRGSPDFFPGTEAPSPVKRDEPSFVIKMLAPQDDAENYSPLTDILMTEEDYLHFLSLTQNLNTSNFQKLKQYPCVFSRKRD</sequence>
<accession>A0A6M2DYG3</accession>
<evidence type="ECO:0000313" key="3">
    <source>
        <dbReference type="EMBL" id="NOV50121.1"/>
    </source>
</evidence>
<evidence type="ECO:0000256" key="1">
    <source>
        <dbReference type="SAM" id="MobiDB-lite"/>
    </source>
</evidence>
<dbReference type="GO" id="GO:0044611">
    <property type="term" value="C:nuclear pore inner ring"/>
    <property type="evidence" value="ECO:0007669"/>
    <property type="project" value="TreeGrafter"/>
</dbReference>
<dbReference type="GO" id="GO:0006606">
    <property type="term" value="P:protein import into nucleus"/>
    <property type="evidence" value="ECO:0007669"/>
    <property type="project" value="TreeGrafter"/>
</dbReference>
<feature type="compositionally biased region" description="Acidic residues" evidence="1">
    <location>
        <begin position="428"/>
        <end position="445"/>
    </location>
</feature>
<dbReference type="GO" id="GO:0017056">
    <property type="term" value="F:structural constituent of nuclear pore"/>
    <property type="evidence" value="ECO:0007669"/>
    <property type="project" value="InterPro"/>
</dbReference>
<name>A0A6M2DYG3_XENCH</name>
<reference evidence="3" key="1">
    <citation type="submission" date="2020-03" db="EMBL/GenBank/DDBJ databases">
        <title>Transcriptomic Profiling of the Digestive Tract of the Rat Flea, Xenopsylla cheopis, Following Blood Feeding and Infection with Yersinia pestis.</title>
        <authorList>
            <person name="Bland D.M."/>
            <person name="Martens C.A."/>
            <person name="Virtaneva K."/>
            <person name="Kanakabandi K."/>
            <person name="Long D."/>
            <person name="Rosenke R."/>
            <person name="Saturday G.A."/>
            <person name="Hoyt F.H."/>
            <person name="Bruno D.P."/>
            <person name="Ribeiro J.M.C."/>
            <person name="Hinnebusch J."/>
        </authorList>
    </citation>
    <scope>NUCLEOTIDE SEQUENCE</scope>
</reference>
<feature type="region of interest" description="Disordered" evidence="1">
    <location>
        <begin position="427"/>
        <end position="460"/>
    </location>
</feature>
<evidence type="ECO:0000256" key="2">
    <source>
        <dbReference type="SAM" id="SignalP"/>
    </source>
</evidence>
<dbReference type="AlphaFoldDB" id="A0A6M2DYG3"/>
<dbReference type="GO" id="GO:0006405">
    <property type="term" value="P:RNA export from nucleus"/>
    <property type="evidence" value="ECO:0007669"/>
    <property type="project" value="TreeGrafter"/>
</dbReference>
<feature type="chain" id="PRO_5026688420" evidence="2">
    <location>
        <begin position="18"/>
        <end position="650"/>
    </location>
</feature>
<feature type="signal peptide" evidence="2">
    <location>
        <begin position="1"/>
        <end position="17"/>
    </location>
</feature>
<dbReference type="EMBL" id="GIIL01006395">
    <property type="protein sequence ID" value="NOV50121.1"/>
    <property type="molecule type" value="Transcribed_RNA"/>
</dbReference>
<dbReference type="InterPro" id="IPR044840">
    <property type="entry name" value="Nup188"/>
</dbReference>
<organism evidence="3">
    <name type="scientific">Xenopsylla cheopis</name>
    <name type="common">Oriental rat flea</name>
    <name type="synonym">Pulex cheopis</name>
    <dbReference type="NCBI Taxonomy" id="163159"/>
    <lineage>
        <taxon>Eukaryota</taxon>
        <taxon>Metazoa</taxon>
        <taxon>Ecdysozoa</taxon>
        <taxon>Arthropoda</taxon>
        <taxon>Hexapoda</taxon>
        <taxon>Insecta</taxon>
        <taxon>Pterygota</taxon>
        <taxon>Neoptera</taxon>
        <taxon>Endopterygota</taxon>
        <taxon>Siphonaptera</taxon>
        <taxon>Pulicidae</taxon>
        <taxon>Xenopsyllinae</taxon>
        <taxon>Xenopsylla</taxon>
    </lineage>
</organism>
<protein>
    <submittedName>
        <fullName evidence="3">Putative secreted protein</fullName>
    </submittedName>
</protein>
<feature type="compositionally biased region" description="Basic and acidic residues" evidence="1">
    <location>
        <begin position="446"/>
        <end position="460"/>
    </location>
</feature>
<dbReference type="PANTHER" id="PTHR31431:SF1">
    <property type="entry name" value="NUCLEOPORIN NUP188"/>
    <property type="match status" value="1"/>
</dbReference>
<proteinExistence type="predicted"/>
<dbReference type="PANTHER" id="PTHR31431">
    <property type="entry name" value="NUCLEOPORIN NUP188 HOMOLOG"/>
    <property type="match status" value="1"/>
</dbReference>